<dbReference type="Proteomes" id="UP001274321">
    <property type="component" value="Unassembled WGS sequence"/>
</dbReference>
<dbReference type="RefSeq" id="WP_319844535.1">
    <property type="nucleotide sequence ID" value="NZ_JAXAFJ010000005.1"/>
</dbReference>
<comment type="caution">
    <text evidence="2">The sequence shown here is derived from an EMBL/GenBank/DDBJ whole genome shotgun (WGS) entry which is preliminary data.</text>
</comment>
<accession>A0ABU4RNH6</accession>
<dbReference type="SUPFAM" id="SSF111038">
    <property type="entry name" value="YjbQ-like"/>
    <property type="match status" value="1"/>
</dbReference>
<protein>
    <submittedName>
        <fullName evidence="2">Secondary thiamine-phosphate synthase enzyme YjbQ</fullName>
    </submittedName>
</protein>
<evidence type="ECO:0000256" key="1">
    <source>
        <dbReference type="ARBA" id="ARBA00005534"/>
    </source>
</evidence>
<evidence type="ECO:0000313" key="3">
    <source>
        <dbReference type="Proteomes" id="UP001274321"/>
    </source>
</evidence>
<dbReference type="PROSITE" id="PS01314">
    <property type="entry name" value="UPF0047"/>
    <property type="match status" value="1"/>
</dbReference>
<dbReference type="PANTHER" id="PTHR30615">
    <property type="entry name" value="UNCHARACTERIZED PROTEIN YJBQ-RELATED"/>
    <property type="match status" value="1"/>
</dbReference>
<keyword evidence="3" id="KW-1185">Reference proteome</keyword>
<dbReference type="InterPro" id="IPR035917">
    <property type="entry name" value="YjbQ-like_sf"/>
</dbReference>
<organism evidence="2 3">
    <name type="scientific">Terrihabitans rhizophilus</name>
    <dbReference type="NCBI Taxonomy" id="3092662"/>
    <lineage>
        <taxon>Bacteria</taxon>
        <taxon>Pseudomonadati</taxon>
        <taxon>Pseudomonadota</taxon>
        <taxon>Alphaproteobacteria</taxon>
        <taxon>Hyphomicrobiales</taxon>
        <taxon>Terrihabitans</taxon>
    </lineage>
</organism>
<dbReference type="Pfam" id="PF01894">
    <property type="entry name" value="YjbQ"/>
    <property type="match status" value="1"/>
</dbReference>
<dbReference type="Gene3D" id="2.60.120.460">
    <property type="entry name" value="YjbQ-like"/>
    <property type="match status" value="1"/>
</dbReference>
<proteinExistence type="inferred from homology"/>
<dbReference type="InterPro" id="IPR001602">
    <property type="entry name" value="UPF0047_YjbQ-like"/>
</dbReference>
<name>A0ABU4RNH6_9HYPH</name>
<dbReference type="PANTHER" id="PTHR30615:SF8">
    <property type="entry name" value="UPF0047 PROTEIN C4A8.02C"/>
    <property type="match status" value="1"/>
</dbReference>
<evidence type="ECO:0000313" key="2">
    <source>
        <dbReference type="EMBL" id="MDX6806406.1"/>
    </source>
</evidence>
<dbReference type="NCBIfam" id="TIGR00149">
    <property type="entry name" value="TIGR00149_YjbQ"/>
    <property type="match status" value="1"/>
</dbReference>
<reference evidence="2 3" key="1">
    <citation type="submission" date="2023-11" db="EMBL/GenBank/DDBJ databases">
        <authorList>
            <person name="Bao R."/>
        </authorList>
    </citation>
    <scope>NUCLEOTIDE SEQUENCE [LARGE SCALE GENOMIC DNA]</scope>
    <source>
        <strain evidence="2 3">PJ23</strain>
    </source>
</reference>
<dbReference type="PIRSF" id="PIRSF004681">
    <property type="entry name" value="UCP004681"/>
    <property type="match status" value="1"/>
</dbReference>
<comment type="similarity">
    <text evidence="1">Belongs to the UPF0047 family.</text>
</comment>
<gene>
    <name evidence="2" type="ORF">SCD90_10040</name>
</gene>
<dbReference type="EMBL" id="JAXAFJ010000005">
    <property type="protein sequence ID" value="MDX6806406.1"/>
    <property type="molecule type" value="Genomic_DNA"/>
</dbReference>
<sequence length="150" mass="16478">MGSTGGELRALHRELDAATSGEGFTDITRPVADWLSKIGAGVGMLTLFVRHTSASLTVQENTDPDVQADLVDVLRRLAPETARYRHDLEGRDDMPAHIRSMLTTTSLSVPVADGRAVLGTWQAVYLIEHRAQPHRRRVFMMFMGALAHGT</sequence>